<keyword evidence="1" id="KW-0472">Membrane</keyword>
<name>A0A9D4MT99_DREPO</name>
<dbReference type="EMBL" id="JAIWYP010000001">
    <property type="protein sequence ID" value="KAH3883477.1"/>
    <property type="molecule type" value="Genomic_DNA"/>
</dbReference>
<sequence length="121" mass="13210">MNVEEYTDVDVGVDLVTVLVIMSSFYKLWTSSLVCMKVQCYVEQYGDTPSSGCHSLHNIVTRCCLPLWTSSGCGHCHMLSPVQYSGTVSACTSTRQTCRTGLLQLPAGPAHLRKCVESDVS</sequence>
<dbReference type="AlphaFoldDB" id="A0A9D4MT99"/>
<comment type="caution">
    <text evidence="2">The sequence shown here is derived from an EMBL/GenBank/DDBJ whole genome shotgun (WGS) entry which is preliminary data.</text>
</comment>
<evidence type="ECO:0000313" key="2">
    <source>
        <dbReference type="EMBL" id="KAH3883477.1"/>
    </source>
</evidence>
<proteinExistence type="predicted"/>
<organism evidence="2 3">
    <name type="scientific">Dreissena polymorpha</name>
    <name type="common">Zebra mussel</name>
    <name type="synonym">Mytilus polymorpha</name>
    <dbReference type="NCBI Taxonomy" id="45954"/>
    <lineage>
        <taxon>Eukaryota</taxon>
        <taxon>Metazoa</taxon>
        <taxon>Spiralia</taxon>
        <taxon>Lophotrochozoa</taxon>
        <taxon>Mollusca</taxon>
        <taxon>Bivalvia</taxon>
        <taxon>Autobranchia</taxon>
        <taxon>Heteroconchia</taxon>
        <taxon>Euheterodonta</taxon>
        <taxon>Imparidentia</taxon>
        <taxon>Neoheterodontei</taxon>
        <taxon>Myida</taxon>
        <taxon>Dreissenoidea</taxon>
        <taxon>Dreissenidae</taxon>
        <taxon>Dreissena</taxon>
    </lineage>
</organism>
<protein>
    <submittedName>
        <fullName evidence="2">Uncharacterized protein</fullName>
    </submittedName>
</protein>
<gene>
    <name evidence="2" type="ORF">DPMN_007434</name>
</gene>
<keyword evidence="1" id="KW-1133">Transmembrane helix</keyword>
<evidence type="ECO:0000313" key="3">
    <source>
        <dbReference type="Proteomes" id="UP000828390"/>
    </source>
</evidence>
<keyword evidence="3" id="KW-1185">Reference proteome</keyword>
<feature type="transmembrane region" description="Helical" evidence="1">
    <location>
        <begin position="12"/>
        <end position="29"/>
    </location>
</feature>
<keyword evidence="1" id="KW-0812">Transmembrane</keyword>
<reference evidence="2" key="1">
    <citation type="journal article" date="2019" name="bioRxiv">
        <title>The Genome of the Zebra Mussel, Dreissena polymorpha: A Resource for Invasive Species Research.</title>
        <authorList>
            <person name="McCartney M.A."/>
            <person name="Auch B."/>
            <person name="Kono T."/>
            <person name="Mallez S."/>
            <person name="Zhang Y."/>
            <person name="Obille A."/>
            <person name="Becker A."/>
            <person name="Abrahante J.E."/>
            <person name="Garbe J."/>
            <person name="Badalamenti J.P."/>
            <person name="Herman A."/>
            <person name="Mangelson H."/>
            <person name="Liachko I."/>
            <person name="Sullivan S."/>
            <person name="Sone E.D."/>
            <person name="Koren S."/>
            <person name="Silverstein K.A.T."/>
            <person name="Beckman K.B."/>
            <person name="Gohl D.M."/>
        </authorList>
    </citation>
    <scope>NUCLEOTIDE SEQUENCE</scope>
    <source>
        <strain evidence="2">Duluth1</strain>
        <tissue evidence="2">Whole animal</tissue>
    </source>
</reference>
<reference evidence="2" key="2">
    <citation type="submission" date="2020-11" db="EMBL/GenBank/DDBJ databases">
        <authorList>
            <person name="McCartney M.A."/>
            <person name="Auch B."/>
            <person name="Kono T."/>
            <person name="Mallez S."/>
            <person name="Becker A."/>
            <person name="Gohl D.M."/>
            <person name="Silverstein K.A.T."/>
            <person name="Koren S."/>
            <person name="Bechman K.B."/>
            <person name="Herman A."/>
            <person name="Abrahante J.E."/>
            <person name="Garbe J."/>
        </authorList>
    </citation>
    <scope>NUCLEOTIDE SEQUENCE</scope>
    <source>
        <strain evidence="2">Duluth1</strain>
        <tissue evidence="2">Whole animal</tissue>
    </source>
</reference>
<accession>A0A9D4MT99</accession>
<dbReference type="Proteomes" id="UP000828390">
    <property type="component" value="Unassembled WGS sequence"/>
</dbReference>
<evidence type="ECO:0000256" key="1">
    <source>
        <dbReference type="SAM" id="Phobius"/>
    </source>
</evidence>